<name>W2RTR7_CYPE1</name>
<dbReference type="OrthoDB" id="272411at2759"/>
<dbReference type="eggNOG" id="KOG0997">
    <property type="taxonomic scope" value="Eukaryota"/>
</dbReference>
<dbReference type="Pfam" id="PF19038">
    <property type="entry name" value="Fuz_longin_3"/>
    <property type="match status" value="1"/>
</dbReference>
<dbReference type="InParanoid" id="W2RTR7"/>
<dbReference type="GO" id="GO:0006914">
    <property type="term" value="P:autophagy"/>
    <property type="evidence" value="ECO:0007669"/>
    <property type="project" value="UniProtKB-UniRule"/>
</dbReference>
<evidence type="ECO:0000259" key="7">
    <source>
        <dbReference type="Pfam" id="PF19036"/>
    </source>
</evidence>
<evidence type="ECO:0000259" key="8">
    <source>
        <dbReference type="Pfam" id="PF19037"/>
    </source>
</evidence>
<dbReference type="GeneID" id="19973402"/>
<keyword evidence="5" id="KW-0653">Protein transport</keyword>
<dbReference type="InterPro" id="IPR043972">
    <property type="entry name" value="FUZ/MON1/HPS1_longin_1"/>
</dbReference>
<evidence type="ECO:0000256" key="5">
    <source>
        <dbReference type="RuleBase" id="RU367048"/>
    </source>
</evidence>
<dbReference type="InterPro" id="IPR004353">
    <property type="entry name" value="Mon1"/>
</dbReference>
<keyword evidence="3 5" id="KW-0967">Endosome</keyword>
<dbReference type="VEuPathDB" id="FungiDB:HMPREF1541_06063"/>
<dbReference type="InterPro" id="IPR043970">
    <property type="entry name" value="FUZ/MON1/HPS1_longin_3"/>
</dbReference>
<dbReference type="EMBL" id="KB822721">
    <property type="protein sequence ID" value="ETN39837.1"/>
    <property type="molecule type" value="Genomic_DNA"/>
</dbReference>
<feature type="compositionally biased region" description="Low complexity" evidence="6">
    <location>
        <begin position="1"/>
        <end position="18"/>
    </location>
</feature>
<feature type="compositionally biased region" description="Polar residues" evidence="6">
    <location>
        <begin position="39"/>
        <end position="48"/>
    </location>
</feature>
<dbReference type="RefSeq" id="XP_008718622.1">
    <property type="nucleotide sequence ID" value="XM_008720400.1"/>
</dbReference>
<dbReference type="STRING" id="1220924.W2RTR7"/>
<comment type="function">
    <text evidence="5">Required for multiple vacuole delivery pathways including the cytoplasm to vacuole transport (Cvt), autophagy, pexophagy and endocytosis.</text>
</comment>
<dbReference type="GO" id="GO:0000329">
    <property type="term" value="C:fungal-type vacuole membrane"/>
    <property type="evidence" value="ECO:0007669"/>
    <property type="project" value="TreeGrafter"/>
</dbReference>
<keyword evidence="5" id="KW-0472">Membrane</keyword>
<evidence type="ECO:0000313" key="10">
    <source>
        <dbReference type="EMBL" id="ETN39837.1"/>
    </source>
</evidence>
<proteinExistence type="inferred from homology"/>
<dbReference type="PANTHER" id="PTHR13027">
    <property type="entry name" value="SAND PROTEIN-RELATED"/>
    <property type="match status" value="1"/>
</dbReference>
<comment type="subcellular location">
    <subcellularLocation>
        <location evidence="5">Endosome</location>
        <location evidence="5">Multivesicular body membrane</location>
        <topology evidence="5">Peripheral membrane protein</topology>
    </subcellularLocation>
    <subcellularLocation>
        <location evidence="1 5">Prevacuolar compartment membrane</location>
        <topology evidence="1 5">Peripheral membrane protein</topology>
    </subcellularLocation>
    <subcellularLocation>
        <location evidence="5">Vacuole membrane</location>
        <topology evidence="5">Peripheral membrane protein</topology>
    </subcellularLocation>
</comment>
<comment type="similarity">
    <text evidence="5">Belongs to the MON1/SAND family.</text>
</comment>
<dbReference type="PRINTS" id="PR01546">
    <property type="entry name" value="YEAST73DUF"/>
</dbReference>
<evidence type="ECO:0000256" key="6">
    <source>
        <dbReference type="SAM" id="MobiDB-lite"/>
    </source>
</evidence>
<sequence length="609" mass="66810">MAPTSATTSGSGTRGCSPEPERPPLPPRPTELSLLRGRPTSSHSQRPNTRPGLVSTATTAVSATDVNTYHRPDGTQELRIAPSRGASAGSVYRFGSNRTSEVGEDSNSIKSYFNVRALQDTESIFGGALEDGKDSRSATASEADLSGYPAPDLQEADVDFEHEFEDLDGNGDIDEAAEEQVHALWKAKRKHFLILSAAGKPIYTRHGSDRTISSYIGIIQTIISAYSSADDPLKSFRAGRVKFVILAQNNLFLVAISSLPESDVQLRIQLEALYMQILSTLTLPTLTHIFSVRPSSDLRRPLQGTENLLSSLADSFTRGSPSTLLSSLECLKIRKSHRNIINSTMVKARVDQLLYGLVVAGARLVSVIRPKKHSLHPSDLQLIFNMLFEAEGIKAGGGDSWIPICLPGFNKTGYLFMYVSYLDMTGGEAREPDIDEKISKEDAVAIILLSADKESFEPLQSMKRYLVHEFHRNGSMRIIQAALQAGRPSPTDIVPGTSVRHFLFKSKGNVQFFMPALGPEFDTPHRRRQLMTIYHTLHASVHTKHAAAKVHHSVSPSTSALAWITPMFELYCVAGPTTARNALAQSANKIVQWVQREEERIFLIGGAVF</sequence>
<evidence type="ECO:0000313" key="11">
    <source>
        <dbReference type="Proteomes" id="UP000030752"/>
    </source>
</evidence>
<keyword evidence="5" id="KW-0072">Autophagy</keyword>
<dbReference type="Pfam" id="PF19036">
    <property type="entry name" value="Fuz_longin_1"/>
    <property type="match status" value="1"/>
</dbReference>
<feature type="domain" description="FUZ/MON1/HPS1 first Longin" evidence="7">
    <location>
        <begin position="190"/>
        <end position="312"/>
    </location>
</feature>
<gene>
    <name evidence="10" type="ORF">HMPREF1541_06063</name>
</gene>
<evidence type="ECO:0000256" key="4">
    <source>
        <dbReference type="ARBA" id="ARBA00043892"/>
    </source>
</evidence>
<feature type="region of interest" description="Disordered" evidence="6">
    <location>
        <begin position="1"/>
        <end position="75"/>
    </location>
</feature>
<dbReference type="GO" id="GO:0006623">
    <property type="term" value="P:protein targeting to vacuole"/>
    <property type="evidence" value="ECO:0007669"/>
    <property type="project" value="UniProtKB-UniRule"/>
</dbReference>
<dbReference type="InterPro" id="IPR043971">
    <property type="entry name" value="FUZ/MON1/HPS1_longin_2"/>
</dbReference>
<dbReference type="GO" id="GO:0035658">
    <property type="term" value="C:Mon1-Ccz1 complex"/>
    <property type="evidence" value="ECO:0007669"/>
    <property type="project" value="TreeGrafter"/>
</dbReference>
<evidence type="ECO:0000259" key="9">
    <source>
        <dbReference type="Pfam" id="PF19038"/>
    </source>
</evidence>
<dbReference type="AlphaFoldDB" id="W2RTR7"/>
<evidence type="ECO:0000256" key="3">
    <source>
        <dbReference type="ARBA" id="ARBA00022753"/>
    </source>
</evidence>
<organism evidence="10 11">
    <name type="scientific">Cyphellophora europaea (strain CBS 101466)</name>
    <name type="common">Phialophora europaea</name>
    <dbReference type="NCBI Taxonomy" id="1220924"/>
    <lineage>
        <taxon>Eukaryota</taxon>
        <taxon>Fungi</taxon>
        <taxon>Dikarya</taxon>
        <taxon>Ascomycota</taxon>
        <taxon>Pezizomycotina</taxon>
        <taxon>Eurotiomycetes</taxon>
        <taxon>Chaetothyriomycetidae</taxon>
        <taxon>Chaetothyriales</taxon>
        <taxon>Cyphellophoraceae</taxon>
        <taxon>Cyphellophora</taxon>
    </lineage>
</organism>
<dbReference type="GO" id="GO:0032585">
    <property type="term" value="C:multivesicular body membrane"/>
    <property type="evidence" value="ECO:0007669"/>
    <property type="project" value="UniProtKB-SubCell"/>
</dbReference>
<dbReference type="Pfam" id="PF19037">
    <property type="entry name" value="Fuz_longin_2"/>
    <property type="match status" value="1"/>
</dbReference>
<dbReference type="Proteomes" id="UP000030752">
    <property type="component" value="Unassembled WGS sequence"/>
</dbReference>
<keyword evidence="5" id="KW-0813">Transport</keyword>
<keyword evidence="11" id="KW-1185">Reference proteome</keyword>
<feature type="domain" description="FUZ/MON1/HPS1 third Longin" evidence="9">
    <location>
        <begin position="499"/>
        <end position="598"/>
    </location>
</feature>
<dbReference type="GO" id="GO:0016192">
    <property type="term" value="P:vesicle-mediated transport"/>
    <property type="evidence" value="ECO:0007669"/>
    <property type="project" value="InterPro"/>
</dbReference>
<dbReference type="FunCoup" id="W2RTR7">
    <property type="interactions" value="551"/>
</dbReference>
<dbReference type="PANTHER" id="PTHR13027:SF7">
    <property type="entry name" value="VACUOLAR FUSION PROTEIN MON1 HOMOLOG"/>
    <property type="match status" value="1"/>
</dbReference>
<accession>W2RTR7</accession>
<evidence type="ECO:0000256" key="2">
    <source>
        <dbReference type="ARBA" id="ARBA00018132"/>
    </source>
</evidence>
<feature type="domain" description="FUZ/MON1/HPS1 second Longin" evidence="8">
    <location>
        <begin position="352"/>
        <end position="464"/>
    </location>
</feature>
<reference evidence="10 11" key="1">
    <citation type="submission" date="2013-03" db="EMBL/GenBank/DDBJ databases">
        <title>The Genome Sequence of Phialophora europaea CBS 101466.</title>
        <authorList>
            <consortium name="The Broad Institute Genomics Platform"/>
            <person name="Cuomo C."/>
            <person name="de Hoog S."/>
            <person name="Gorbushina A."/>
            <person name="Walker B."/>
            <person name="Young S.K."/>
            <person name="Zeng Q."/>
            <person name="Gargeya S."/>
            <person name="Fitzgerald M."/>
            <person name="Haas B."/>
            <person name="Abouelleil A."/>
            <person name="Allen A.W."/>
            <person name="Alvarado L."/>
            <person name="Arachchi H.M."/>
            <person name="Berlin A.M."/>
            <person name="Chapman S.B."/>
            <person name="Gainer-Dewar J."/>
            <person name="Goldberg J."/>
            <person name="Griggs A."/>
            <person name="Gujja S."/>
            <person name="Hansen M."/>
            <person name="Howarth C."/>
            <person name="Imamovic A."/>
            <person name="Ireland A."/>
            <person name="Larimer J."/>
            <person name="McCowan C."/>
            <person name="Murphy C."/>
            <person name="Pearson M."/>
            <person name="Poon T.W."/>
            <person name="Priest M."/>
            <person name="Roberts A."/>
            <person name="Saif S."/>
            <person name="Shea T."/>
            <person name="Sisk P."/>
            <person name="Sykes S."/>
            <person name="Wortman J."/>
            <person name="Nusbaum C."/>
            <person name="Birren B."/>
        </authorList>
    </citation>
    <scope>NUCLEOTIDE SEQUENCE [LARGE SCALE GENOMIC DNA]</scope>
    <source>
        <strain evidence="10 11">CBS 101466</strain>
    </source>
</reference>
<protein>
    <recommendedName>
        <fullName evidence="2 5">Vacuolar fusion protein MON1</fullName>
    </recommendedName>
</protein>
<feature type="region of interest" description="Disordered" evidence="6">
    <location>
        <begin position="127"/>
        <end position="152"/>
    </location>
</feature>
<keyword evidence="5" id="KW-0926">Vacuole</keyword>
<dbReference type="HOGENOM" id="CLU_014574_5_0_1"/>
<evidence type="ECO:0000256" key="1">
    <source>
        <dbReference type="ARBA" id="ARBA00004380"/>
    </source>
</evidence>
<comment type="function">
    <text evidence="4">In complex with CCZ1, is required for multiple vacuole delivery pathways including the cytoplasm to vacuole transport (Cvt), autophagy, pexophagy and endocytosis. The MON1-CCZ1 complex acts at the fusion of vesicles with the vacuole, through its regulation of the SNARE complex during the coordinated priming and docking stages of fusion, and particularly at the stage of tethering/docking.</text>
</comment>
<feature type="compositionally biased region" description="Low complexity" evidence="6">
    <location>
        <begin position="54"/>
        <end position="64"/>
    </location>
</feature>